<protein>
    <submittedName>
        <fullName evidence="2">Uncharacterized protein</fullName>
    </submittedName>
</protein>
<feature type="compositionally biased region" description="Low complexity" evidence="1">
    <location>
        <begin position="393"/>
        <end position="409"/>
    </location>
</feature>
<sequence length="409" mass="41999">MDSNIDLDGTWKDCERHVEQLTQLVRQILSGDQGAQQAAPALLERLDLLKASCRLARGQSELLSQREKVAVRTVQHQAAASVTQMAQNPTSVRLAQATGRQQTYLPGVLQQGSHQLQVLTPANNIVLTGGNLPGQASMQAVQTCTVDASQLSPHLSSMNSPQSVSYILPAATIGSAQMAPLRPSQAAGTRARMMQVHQQQQQSQTSTSPASTLPGQAALPGVSNAALGSLSYLQSSSLLHSSLGNPQLQRHAATLGAGRAQSPFGVPTSTIPNASGNLASPTNRHPATPTEQLHAAKRMRKAAPGNSFAQLADTTCESAALGEAQPNSPAVPAGPAADVTPQTAPGGNEVPVGVDVKPIDKEQALRMLAGAALSPFAAAQEGPHSAGHSALRASVGSSPVHAAAASAAG</sequence>
<dbReference type="Proteomes" id="UP001438707">
    <property type="component" value="Unassembled WGS sequence"/>
</dbReference>
<accession>A0AAW1QMA2</accession>
<feature type="compositionally biased region" description="Low complexity" evidence="1">
    <location>
        <begin position="198"/>
        <end position="208"/>
    </location>
</feature>
<keyword evidence="3" id="KW-1185">Reference proteome</keyword>
<gene>
    <name evidence="2" type="ORF">WJX74_001774</name>
</gene>
<evidence type="ECO:0000256" key="1">
    <source>
        <dbReference type="SAM" id="MobiDB-lite"/>
    </source>
</evidence>
<proteinExistence type="predicted"/>
<evidence type="ECO:0000313" key="3">
    <source>
        <dbReference type="Proteomes" id="UP001438707"/>
    </source>
</evidence>
<comment type="caution">
    <text evidence="2">The sequence shown here is derived from an EMBL/GenBank/DDBJ whole genome shotgun (WGS) entry which is preliminary data.</text>
</comment>
<feature type="region of interest" description="Disordered" evidence="1">
    <location>
        <begin position="259"/>
        <end position="288"/>
    </location>
</feature>
<reference evidence="2 3" key="1">
    <citation type="journal article" date="2024" name="Nat. Commun.">
        <title>Phylogenomics reveals the evolutionary origins of lichenization in chlorophyte algae.</title>
        <authorList>
            <person name="Puginier C."/>
            <person name="Libourel C."/>
            <person name="Otte J."/>
            <person name="Skaloud P."/>
            <person name="Haon M."/>
            <person name="Grisel S."/>
            <person name="Petersen M."/>
            <person name="Berrin J.G."/>
            <person name="Delaux P.M."/>
            <person name="Dal Grande F."/>
            <person name="Keller J."/>
        </authorList>
    </citation>
    <scope>NUCLEOTIDE SEQUENCE [LARGE SCALE GENOMIC DNA]</scope>
    <source>
        <strain evidence="2 3">SAG 2145</strain>
    </source>
</reference>
<organism evidence="2 3">
    <name type="scientific">Apatococcus lobatus</name>
    <dbReference type="NCBI Taxonomy" id="904363"/>
    <lineage>
        <taxon>Eukaryota</taxon>
        <taxon>Viridiplantae</taxon>
        <taxon>Chlorophyta</taxon>
        <taxon>core chlorophytes</taxon>
        <taxon>Trebouxiophyceae</taxon>
        <taxon>Chlorellales</taxon>
        <taxon>Chlorellaceae</taxon>
        <taxon>Apatococcus</taxon>
    </lineage>
</organism>
<evidence type="ECO:0000313" key="2">
    <source>
        <dbReference type="EMBL" id="KAK9822403.1"/>
    </source>
</evidence>
<feature type="compositionally biased region" description="Polar residues" evidence="1">
    <location>
        <begin position="267"/>
        <end position="288"/>
    </location>
</feature>
<dbReference type="EMBL" id="JALJOS010000032">
    <property type="protein sequence ID" value="KAK9822403.1"/>
    <property type="molecule type" value="Genomic_DNA"/>
</dbReference>
<name>A0AAW1QMA2_9CHLO</name>
<feature type="region of interest" description="Disordered" evidence="1">
    <location>
        <begin position="182"/>
        <end position="217"/>
    </location>
</feature>
<dbReference type="AlphaFoldDB" id="A0AAW1QMA2"/>
<feature type="region of interest" description="Disordered" evidence="1">
    <location>
        <begin position="377"/>
        <end position="409"/>
    </location>
</feature>